<evidence type="ECO:0000313" key="3">
    <source>
        <dbReference type="Proteomes" id="UP000198725"/>
    </source>
</evidence>
<keyword evidence="3" id="KW-1185">Reference proteome</keyword>
<dbReference type="RefSeq" id="WP_092700901.1">
    <property type="nucleotide sequence ID" value="NZ_FOSR01000001.1"/>
</dbReference>
<reference evidence="3" key="1">
    <citation type="submission" date="2016-10" db="EMBL/GenBank/DDBJ databases">
        <authorList>
            <person name="Varghese N."/>
            <person name="Submissions S."/>
        </authorList>
    </citation>
    <scope>NUCLEOTIDE SEQUENCE [LARGE SCALE GENOMIC DNA]</scope>
    <source>
        <strain evidence="3">MO64</strain>
    </source>
</reference>
<dbReference type="Pfam" id="PF19994">
    <property type="entry name" value="GASH"/>
    <property type="match status" value="2"/>
</dbReference>
<gene>
    <name evidence="2" type="ORF">SAMN05192579_101415</name>
</gene>
<name>A0A1I3YBJ9_9GAMM</name>
<dbReference type="EMBL" id="FOSR01000001">
    <property type="protein sequence ID" value="SFK29182.1"/>
    <property type="molecule type" value="Genomic_DNA"/>
</dbReference>
<feature type="domain" description="GTPase-associated system helical" evidence="1">
    <location>
        <begin position="180"/>
        <end position="330"/>
    </location>
</feature>
<proteinExistence type="predicted"/>
<evidence type="ECO:0000313" key="2">
    <source>
        <dbReference type="EMBL" id="SFK29182.1"/>
    </source>
</evidence>
<protein>
    <recommendedName>
        <fullName evidence="1">GTPase-associated system helical domain-containing protein</fullName>
    </recommendedName>
</protein>
<dbReference type="AlphaFoldDB" id="A0A1I3YBJ9"/>
<evidence type="ECO:0000259" key="1">
    <source>
        <dbReference type="Pfam" id="PF19994"/>
    </source>
</evidence>
<dbReference type="InterPro" id="IPR045523">
    <property type="entry name" value="GASH"/>
</dbReference>
<dbReference type="Proteomes" id="UP000198725">
    <property type="component" value="Unassembled WGS sequence"/>
</dbReference>
<sequence>MNVARYVRIFNLQPSDELVEKRSAAIEGLCKAYLTEETPLSALQLAADLVRGVREGKLPKKLGEQTAGVIALHSPSFSIEDGELDALVCSLAAALRCLASTASDDASFDARDAFACALSSGLRFQKPLAEARLEALRKEVLEAALGRVAQRAEALRERIEVESFSGAEQEESEGDARPDALLQAVDALRWNAELDREEIDLLWWVLADWSSLLRTHFSRRDDLAGFLAGGLEMAGKLRHLPAESHYQIILRFVPSDSSCTLSGLIEATAADIGALRQGLEHLQELVPNHRAVFPLLSSLISGQTTGSDDDCAHSFSTWVRRVLTEAALARQVLASQAES</sequence>
<accession>A0A1I3YBJ9</accession>
<organism evidence="2 3">
    <name type="scientific">Rhodanobacter glycinis</name>
    <dbReference type="NCBI Taxonomy" id="582702"/>
    <lineage>
        <taxon>Bacteria</taxon>
        <taxon>Pseudomonadati</taxon>
        <taxon>Pseudomonadota</taxon>
        <taxon>Gammaproteobacteria</taxon>
        <taxon>Lysobacterales</taxon>
        <taxon>Rhodanobacteraceae</taxon>
        <taxon>Rhodanobacter</taxon>
    </lineage>
</organism>
<feature type="domain" description="GTPase-associated system helical" evidence="1">
    <location>
        <begin position="3"/>
        <end position="164"/>
    </location>
</feature>